<gene>
    <name evidence="1" type="ORF">PLANPX_1454</name>
</gene>
<accession>A0A5K7X7M1</accession>
<protein>
    <recommendedName>
        <fullName evidence="3">Addiction module component</fullName>
    </recommendedName>
</protein>
<dbReference type="EMBL" id="AP021861">
    <property type="protein sequence ID" value="BBO31842.1"/>
    <property type="molecule type" value="Genomic_DNA"/>
</dbReference>
<evidence type="ECO:0000313" key="2">
    <source>
        <dbReference type="Proteomes" id="UP000326837"/>
    </source>
</evidence>
<reference evidence="2" key="1">
    <citation type="submission" date="2019-10" db="EMBL/GenBank/DDBJ databases">
        <title>Lacipirellula parvula gen. nov., sp. nov., representing a lineage of planctomycetes widespread in freshwater anoxic habitats, and description of the family Lacipirellulaceae.</title>
        <authorList>
            <person name="Dedysh S.N."/>
            <person name="Kulichevskaya I.S."/>
            <person name="Beletsky A.V."/>
            <person name="Rakitin A.L."/>
            <person name="Mardanov A.V."/>
            <person name="Ivanova A.A."/>
            <person name="Saltykova V.X."/>
            <person name="Rijpstra W.I.C."/>
            <person name="Sinninghe Damste J.S."/>
            <person name="Ravin N.V."/>
        </authorList>
    </citation>
    <scope>NUCLEOTIDE SEQUENCE [LARGE SCALE GENOMIC DNA]</scope>
    <source>
        <strain evidence="2">PX69</strain>
    </source>
</reference>
<sequence>MSTLQDILAAAQLLPSTERLQLIHALWDATPPEAWPLPSEAWMAEANRRSDAIDAGEIAVAPWDEVRARVRRQAGLDG</sequence>
<dbReference type="InterPro" id="IPR013406">
    <property type="entry name" value="CHP02574_addiction_mod"/>
</dbReference>
<dbReference type="RefSeq" id="WP_152097913.1">
    <property type="nucleotide sequence ID" value="NZ_AP021861.1"/>
</dbReference>
<dbReference type="KEGG" id="lpav:PLANPX_1454"/>
<evidence type="ECO:0008006" key="3">
    <source>
        <dbReference type="Google" id="ProtNLM"/>
    </source>
</evidence>
<dbReference type="Proteomes" id="UP000326837">
    <property type="component" value="Chromosome"/>
</dbReference>
<dbReference type="NCBIfam" id="TIGR02574">
    <property type="entry name" value="stabl_TIGR02574"/>
    <property type="match status" value="1"/>
</dbReference>
<dbReference type="AlphaFoldDB" id="A0A5K7X7M1"/>
<keyword evidence="2" id="KW-1185">Reference proteome</keyword>
<dbReference type="Pfam" id="PF09720">
    <property type="entry name" value="Unstab_antitox"/>
    <property type="match status" value="1"/>
</dbReference>
<organism evidence="1 2">
    <name type="scientific">Lacipirellula parvula</name>
    <dbReference type="NCBI Taxonomy" id="2650471"/>
    <lineage>
        <taxon>Bacteria</taxon>
        <taxon>Pseudomonadati</taxon>
        <taxon>Planctomycetota</taxon>
        <taxon>Planctomycetia</taxon>
        <taxon>Pirellulales</taxon>
        <taxon>Lacipirellulaceae</taxon>
        <taxon>Lacipirellula</taxon>
    </lineage>
</organism>
<proteinExistence type="predicted"/>
<name>A0A5K7X7M1_9BACT</name>
<evidence type="ECO:0000313" key="1">
    <source>
        <dbReference type="EMBL" id="BBO31842.1"/>
    </source>
</evidence>